<dbReference type="InterPro" id="IPR013094">
    <property type="entry name" value="AB_hydrolase_3"/>
</dbReference>
<sequence>MAEYAKYSEPSPQWTQFVASQPTLQDLDRVGIIERKRIFIDIESQIPVRDVPDDITENTVSVSEFTIPTRDGYALPVRSYIPTAPRPDNTRPLLVYLHAGGFLFGDLDSGDLNCRVLAVRLNISVLNVGYRLAPKWPFPTGVNDAYDATAWVRLLPSSSPPILRSDKLIRRLPSRGHLIGRELRRRDCVHGARRGLNAADNRPLHLDPGVYHAAGVPRRAERVEREGAAESGSERGEPAPDVEESRRYPGAVYAGF</sequence>
<dbReference type="GO" id="GO:0016787">
    <property type="term" value="F:hydrolase activity"/>
    <property type="evidence" value="ECO:0007669"/>
    <property type="project" value="UniProtKB-KW"/>
</dbReference>
<dbReference type="STRING" id="1810919.A0A3D8SEL7"/>
<evidence type="ECO:0000256" key="1">
    <source>
        <dbReference type="ARBA" id="ARBA00022801"/>
    </source>
</evidence>
<dbReference type="RefSeq" id="XP_026605546.1">
    <property type="nucleotide sequence ID" value="XM_026746550.1"/>
</dbReference>
<feature type="region of interest" description="Disordered" evidence="2">
    <location>
        <begin position="215"/>
        <end position="256"/>
    </location>
</feature>
<dbReference type="Proteomes" id="UP000256690">
    <property type="component" value="Unassembled WGS sequence"/>
</dbReference>
<dbReference type="InterPro" id="IPR029058">
    <property type="entry name" value="AB_hydrolase_fold"/>
</dbReference>
<feature type="domain" description="Alpha/beta hydrolase fold-3" evidence="3">
    <location>
        <begin position="94"/>
        <end position="153"/>
    </location>
</feature>
<accession>A0A3D8SEL7</accession>
<evidence type="ECO:0000313" key="5">
    <source>
        <dbReference type="Proteomes" id="UP000256690"/>
    </source>
</evidence>
<dbReference type="Gene3D" id="3.40.50.1820">
    <property type="entry name" value="alpha/beta hydrolase"/>
    <property type="match status" value="1"/>
</dbReference>
<evidence type="ECO:0000259" key="3">
    <source>
        <dbReference type="Pfam" id="PF07859"/>
    </source>
</evidence>
<proteinExistence type="predicted"/>
<dbReference type="OrthoDB" id="408631at2759"/>
<gene>
    <name evidence="4" type="ORF">DSM5745_04534</name>
</gene>
<dbReference type="GeneID" id="38114904"/>
<keyword evidence="1" id="KW-0378">Hydrolase</keyword>
<evidence type="ECO:0000256" key="2">
    <source>
        <dbReference type="SAM" id="MobiDB-lite"/>
    </source>
</evidence>
<dbReference type="PANTHER" id="PTHR48081">
    <property type="entry name" value="AB HYDROLASE SUPERFAMILY PROTEIN C4A8.06C"/>
    <property type="match status" value="1"/>
</dbReference>
<protein>
    <recommendedName>
        <fullName evidence="3">Alpha/beta hydrolase fold-3 domain-containing protein</fullName>
    </recommendedName>
</protein>
<dbReference type="EMBL" id="PVWQ01000004">
    <property type="protein sequence ID" value="RDW84208.1"/>
    <property type="molecule type" value="Genomic_DNA"/>
</dbReference>
<dbReference type="PANTHER" id="PTHR48081:SF8">
    <property type="entry name" value="ALPHA_BETA HYDROLASE FOLD-3 DOMAIN-CONTAINING PROTEIN-RELATED"/>
    <property type="match status" value="1"/>
</dbReference>
<dbReference type="SUPFAM" id="SSF53474">
    <property type="entry name" value="alpha/beta-Hydrolases"/>
    <property type="match status" value="1"/>
</dbReference>
<comment type="caution">
    <text evidence="4">The sequence shown here is derived from an EMBL/GenBank/DDBJ whole genome shotgun (WGS) entry which is preliminary data.</text>
</comment>
<dbReference type="Pfam" id="PF07859">
    <property type="entry name" value="Abhydrolase_3"/>
    <property type="match status" value="1"/>
</dbReference>
<feature type="compositionally biased region" description="Basic and acidic residues" evidence="2">
    <location>
        <begin position="218"/>
        <end position="247"/>
    </location>
</feature>
<name>A0A3D8SEL7_9EURO</name>
<organism evidence="4 5">
    <name type="scientific">Aspergillus mulundensis</name>
    <dbReference type="NCBI Taxonomy" id="1810919"/>
    <lineage>
        <taxon>Eukaryota</taxon>
        <taxon>Fungi</taxon>
        <taxon>Dikarya</taxon>
        <taxon>Ascomycota</taxon>
        <taxon>Pezizomycotina</taxon>
        <taxon>Eurotiomycetes</taxon>
        <taxon>Eurotiomycetidae</taxon>
        <taxon>Eurotiales</taxon>
        <taxon>Aspergillaceae</taxon>
        <taxon>Aspergillus</taxon>
        <taxon>Aspergillus subgen. Nidulantes</taxon>
    </lineage>
</organism>
<dbReference type="AlphaFoldDB" id="A0A3D8SEL7"/>
<dbReference type="InterPro" id="IPR050300">
    <property type="entry name" value="GDXG_lipolytic_enzyme"/>
</dbReference>
<reference evidence="4 5" key="1">
    <citation type="journal article" date="2018" name="IMA Fungus">
        <title>IMA Genome-F 9: Draft genome sequence of Annulohypoxylon stygium, Aspergillus mulundensis, Berkeleyomyces basicola (syn. Thielaviopsis basicola), Ceratocystis smalleyi, two Cercospora beticola strains, Coleophoma cylindrospora, Fusarium fracticaudum, Phialophora cf. hyalina, and Morchella septimelata.</title>
        <authorList>
            <person name="Wingfield B.D."/>
            <person name="Bills G.F."/>
            <person name="Dong Y."/>
            <person name="Huang W."/>
            <person name="Nel W.J."/>
            <person name="Swalarsk-Parry B.S."/>
            <person name="Vaghefi N."/>
            <person name="Wilken P.M."/>
            <person name="An Z."/>
            <person name="de Beer Z.W."/>
            <person name="De Vos L."/>
            <person name="Chen L."/>
            <person name="Duong T.A."/>
            <person name="Gao Y."/>
            <person name="Hammerbacher A."/>
            <person name="Kikkert J.R."/>
            <person name="Li Y."/>
            <person name="Li H."/>
            <person name="Li K."/>
            <person name="Li Q."/>
            <person name="Liu X."/>
            <person name="Ma X."/>
            <person name="Naidoo K."/>
            <person name="Pethybridge S.J."/>
            <person name="Sun J."/>
            <person name="Steenkamp E.T."/>
            <person name="van der Nest M.A."/>
            <person name="van Wyk S."/>
            <person name="Wingfield M.J."/>
            <person name="Xiong C."/>
            <person name="Yue Q."/>
            <person name="Zhang X."/>
        </authorList>
    </citation>
    <scope>NUCLEOTIDE SEQUENCE [LARGE SCALE GENOMIC DNA]</scope>
    <source>
        <strain evidence="4 5">DSM 5745</strain>
    </source>
</reference>
<keyword evidence="5" id="KW-1185">Reference proteome</keyword>
<evidence type="ECO:0000313" key="4">
    <source>
        <dbReference type="EMBL" id="RDW84208.1"/>
    </source>
</evidence>